<evidence type="ECO:0000256" key="13">
    <source>
        <dbReference type="ARBA" id="ARBA00023288"/>
    </source>
</evidence>
<evidence type="ECO:0000256" key="14">
    <source>
        <dbReference type="RuleBase" id="RU000688"/>
    </source>
</evidence>
<evidence type="ECO:0000256" key="4">
    <source>
        <dbReference type="ARBA" id="ARBA00022475"/>
    </source>
</evidence>
<evidence type="ECO:0000259" key="17">
    <source>
        <dbReference type="PROSITE" id="PS50262"/>
    </source>
</evidence>
<keyword evidence="11" id="KW-0325">Glycoprotein</keyword>
<organism evidence="18">
    <name type="scientific">Oppiella nova</name>
    <dbReference type="NCBI Taxonomy" id="334625"/>
    <lineage>
        <taxon>Eukaryota</taxon>
        <taxon>Metazoa</taxon>
        <taxon>Ecdysozoa</taxon>
        <taxon>Arthropoda</taxon>
        <taxon>Chelicerata</taxon>
        <taxon>Arachnida</taxon>
        <taxon>Acari</taxon>
        <taxon>Acariformes</taxon>
        <taxon>Sarcoptiformes</taxon>
        <taxon>Oribatida</taxon>
        <taxon>Brachypylina</taxon>
        <taxon>Oppioidea</taxon>
        <taxon>Oppiidae</taxon>
        <taxon>Oppiella</taxon>
    </lineage>
</organism>
<dbReference type="OrthoDB" id="10037617at2759"/>
<keyword evidence="19" id="KW-1185">Reference proteome</keyword>
<keyword evidence="13" id="KW-0449">Lipoprotein</keyword>
<evidence type="ECO:0000256" key="6">
    <source>
        <dbReference type="ARBA" id="ARBA00022989"/>
    </source>
</evidence>
<evidence type="ECO:0000256" key="1">
    <source>
        <dbReference type="ARBA" id="ARBA00004651"/>
    </source>
</evidence>
<dbReference type="EMBL" id="OC915573">
    <property type="protein sequence ID" value="CAD7641038.1"/>
    <property type="molecule type" value="Genomic_DNA"/>
</dbReference>
<dbReference type="Proteomes" id="UP000728032">
    <property type="component" value="Unassembled WGS sequence"/>
</dbReference>
<keyword evidence="12 14" id="KW-0807">Transducer</keyword>
<dbReference type="EMBL" id="CAJPVJ010000748">
    <property type="protein sequence ID" value="CAG2163302.1"/>
    <property type="molecule type" value="Genomic_DNA"/>
</dbReference>
<dbReference type="Pfam" id="PF00001">
    <property type="entry name" value="7tm_1"/>
    <property type="match status" value="1"/>
</dbReference>
<keyword evidence="4" id="KW-1003">Cell membrane</keyword>
<dbReference type="PANTHER" id="PTHR24235">
    <property type="entry name" value="NEUROPEPTIDE Y RECEPTOR"/>
    <property type="match status" value="1"/>
</dbReference>
<evidence type="ECO:0000256" key="3">
    <source>
        <dbReference type="ARBA" id="ARBA00019471"/>
    </source>
</evidence>
<feature type="transmembrane region" description="Helical" evidence="16">
    <location>
        <begin position="310"/>
        <end position="332"/>
    </location>
</feature>
<comment type="similarity">
    <text evidence="2 14">Belongs to the G-protein coupled receptor 1 family.</text>
</comment>
<dbReference type="PRINTS" id="PR01012">
    <property type="entry name" value="NRPEPTIDEYR"/>
</dbReference>
<feature type="transmembrane region" description="Helical" evidence="16">
    <location>
        <begin position="92"/>
        <end position="111"/>
    </location>
</feature>
<feature type="transmembrane region" description="Helical" evidence="16">
    <location>
        <begin position="55"/>
        <end position="80"/>
    </location>
</feature>
<accession>A0A7R9LGF0</accession>
<comment type="subcellular location">
    <subcellularLocation>
        <location evidence="1">Cell membrane</location>
        <topology evidence="1">Multi-pass membrane protein</topology>
    </subcellularLocation>
</comment>
<dbReference type="InterPro" id="IPR000276">
    <property type="entry name" value="GPCR_Rhodpsn"/>
</dbReference>
<dbReference type="Gene3D" id="1.20.1070.10">
    <property type="entry name" value="Rhodopsin 7-helix transmembrane proteins"/>
    <property type="match status" value="1"/>
</dbReference>
<feature type="transmembrane region" description="Helical" evidence="16">
    <location>
        <begin position="275"/>
        <end position="298"/>
    </location>
</feature>
<reference evidence="18" key="1">
    <citation type="submission" date="2020-11" db="EMBL/GenBank/DDBJ databases">
        <authorList>
            <person name="Tran Van P."/>
        </authorList>
    </citation>
    <scope>NUCLEOTIDE SEQUENCE</scope>
</reference>
<sequence>MSALSEYFNTTYGYNNSAYDEYQNISDDEYYSRLLELIRKTHDKPLTTGQLVHHIVIILCYSLIILVSLCGNLLVVKVIAFGKRKMLTTTNILIASLAFSDIVMTAFNIPFNVARLLLESWPFGAFLCVSVPFVQVTCVYVSTFTMTVIAFHRWWTLRRADVSRSLTKFQLLVTIGSTWLLAATLAIPHSVFNKTIVIPTIKNMVRCEVDYPDIDFRFPLWLSVEAFTTQYFVPLSITIWLYIKIGVIINKQGMIAGQSTDERKRLQSEARKRRIVMLILVVTVFAICWLPLNLYHLLVDFELISRHYNIFLVCHWFAMSSVCYNPFIYCYLNNSFKNGAKKFYHFILCRKPSPDSTVVNDNGTQRQLRRQNTDAVANTGDESPSTRIRDDCKTKVTNVDTTKSLD</sequence>
<dbReference type="GO" id="GO:0042923">
    <property type="term" value="F:neuropeptide binding"/>
    <property type="evidence" value="ECO:0007669"/>
    <property type="project" value="TreeGrafter"/>
</dbReference>
<feature type="transmembrane region" description="Helical" evidence="16">
    <location>
        <begin position="220"/>
        <end position="243"/>
    </location>
</feature>
<dbReference type="InterPro" id="IPR000611">
    <property type="entry name" value="NPY_rcpt"/>
</dbReference>
<name>A0A7R9LGF0_9ACAR</name>
<evidence type="ECO:0000256" key="12">
    <source>
        <dbReference type="ARBA" id="ARBA00023224"/>
    </source>
</evidence>
<dbReference type="PROSITE" id="PS50262">
    <property type="entry name" value="G_PROTEIN_RECEP_F1_2"/>
    <property type="match status" value="1"/>
</dbReference>
<keyword evidence="6 16" id="KW-1133">Transmembrane helix</keyword>
<evidence type="ECO:0000256" key="11">
    <source>
        <dbReference type="ARBA" id="ARBA00023180"/>
    </source>
</evidence>
<feature type="compositionally biased region" description="Polar residues" evidence="15">
    <location>
        <begin position="373"/>
        <end position="386"/>
    </location>
</feature>
<dbReference type="InterPro" id="IPR017452">
    <property type="entry name" value="GPCR_Rhodpsn_7TM"/>
</dbReference>
<feature type="domain" description="G-protein coupled receptors family 1 profile" evidence="17">
    <location>
        <begin position="71"/>
        <end position="329"/>
    </location>
</feature>
<dbReference type="GO" id="GO:0043005">
    <property type="term" value="C:neuron projection"/>
    <property type="evidence" value="ECO:0007669"/>
    <property type="project" value="TreeGrafter"/>
</dbReference>
<dbReference type="PANTHER" id="PTHR24235:SF24">
    <property type="entry name" value="NEUROPEPTIDE Y RECEPTOR TYPE 1"/>
    <property type="match status" value="1"/>
</dbReference>
<dbReference type="PRINTS" id="PR00237">
    <property type="entry name" value="GPCRRHODOPSN"/>
</dbReference>
<dbReference type="SUPFAM" id="SSF81321">
    <property type="entry name" value="Family A G protein-coupled receptor-like"/>
    <property type="match status" value="1"/>
</dbReference>
<protein>
    <recommendedName>
        <fullName evidence="3">Neuropeptide Y receptor type 1</fullName>
    </recommendedName>
</protein>
<evidence type="ECO:0000313" key="19">
    <source>
        <dbReference type="Proteomes" id="UP000728032"/>
    </source>
</evidence>
<evidence type="ECO:0000313" key="18">
    <source>
        <dbReference type="EMBL" id="CAD7641038.1"/>
    </source>
</evidence>
<keyword evidence="9" id="KW-0564">Palmitate</keyword>
<evidence type="ECO:0000256" key="9">
    <source>
        <dbReference type="ARBA" id="ARBA00023139"/>
    </source>
</evidence>
<evidence type="ECO:0000256" key="15">
    <source>
        <dbReference type="SAM" id="MobiDB-lite"/>
    </source>
</evidence>
<keyword evidence="7 14" id="KW-0297">G-protein coupled receptor</keyword>
<evidence type="ECO:0000256" key="2">
    <source>
        <dbReference type="ARBA" id="ARBA00010663"/>
    </source>
</evidence>
<feature type="transmembrane region" description="Helical" evidence="16">
    <location>
        <begin position="171"/>
        <end position="192"/>
    </location>
</feature>
<dbReference type="PROSITE" id="PS00237">
    <property type="entry name" value="G_PROTEIN_RECEP_F1_1"/>
    <property type="match status" value="1"/>
</dbReference>
<keyword evidence="10 14" id="KW-0675">Receptor</keyword>
<evidence type="ECO:0000256" key="5">
    <source>
        <dbReference type="ARBA" id="ARBA00022692"/>
    </source>
</evidence>
<gene>
    <name evidence="18" type="ORF">ONB1V03_LOCUS2885</name>
</gene>
<feature type="transmembrane region" description="Helical" evidence="16">
    <location>
        <begin position="123"/>
        <end position="151"/>
    </location>
</feature>
<evidence type="ECO:0000256" key="16">
    <source>
        <dbReference type="SAM" id="Phobius"/>
    </source>
</evidence>
<proteinExistence type="inferred from homology"/>
<dbReference type="GO" id="GO:0005886">
    <property type="term" value="C:plasma membrane"/>
    <property type="evidence" value="ECO:0007669"/>
    <property type="project" value="UniProtKB-SubCell"/>
</dbReference>
<keyword evidence="8 16" id="KW-0472">Membrane</keyword>
<evidence type="ECO:0000256" key="8">
    <source>
        <dbReference type="ARBA" id="ARBA00023136"/>
    </source>
</evidence>
<keyword evidence="5 14" id="KW-0812">Transmembrane</keyword>
<feature type="region of interest" description="Disordered" evidence="15">
    <location>
        <begin position="358"/>
        <end position="388"/>
    </location>
</feature>
<dbReference type="GO" id="GO:0004983">
    <property type="term" value="F:neuropeptide Y receptor activity"/>
    <property type="evidence" value="ECO:0007669"/>
    <property type="project" value="InterPro"/>
</dbReference>
<dbReference type="AlphaFoldDB" id="A0A7R9LGF0"/>
<evidence type="ECO:0000256" key="7">
    <source>
        <dbReference type="ARBA" id="ARBA00023040"/>
    </source>
</evidence>
<evidence type="ECO:0000256" key="10">
    <source>
        <dbReference type="ARBA" id="ARBA00023170"/>
    </source>
</evidence>